<accession>A6I0T2</accession>
<proteinExistence type="predicted"/>
<reference evidence="2" key="1">
    <citation type="submission" date="2005-09" db="EMBL/GenBank/DDBJ databases">
        <authorList>
            <person name="Mural R.J."/>
            <person name="Li P.W."/>
            <person name="Adams M.D."/>
            <person name="Amanatides P.G."/>
            <person name="Baden-Tillson H."/>
            <person name="Barnstead M."/>
            <person name="Chin S.H."/>
            <person name="Dew I."/>
            <person name="Evans C.A."/>
            <person name="Ferriera S."/>
            <person name="Flanigan M."/>
            <person name="Fosler C."/>
            <person name="Glodek A."/>
            <person name="Gu Z."/>
            <person name="Holt R.A."/>
            <person name="Jennings D."/>
            <person name="Kraft C.L."/>
            <person name="Lu F."/>
            <person name="Nguyen T."/>
            <person name="Nusskern D.R."/>
            <person name="Pfannkoch C.M."/>
            <person name="Sitter C."/>
            <person name="Sutton G.G."/>
            <person name="Venter J.C."/>
            <person name="Wang Z."/>
            <person name="Woodage T."/>
            <person name="Zheng X.H."/>
            <person name="Zhong F."/>
        </authorList>
    </citation>
    <scope>NUCLEOTIDE SEQUENCE [LARGE SCALE GENOMIC DNA]</scope>
    <source>
        <strain>BN</strain>
        <strain evidence="2">Sprague-Dawley</strain>
    </source>
</reference>
<dbReference type="EMBL" id="CH473953">
    <property type="protein sequence ID" value="EDM13063.1"/>
    <property type="molecule type" value="Genomic_DNA"/>
</dbReference>
<protein>
    <submittedName>
        <fullName evidence="1">RCG47349</fullName>
    </submittedName>
</protein>
<evidence type="ECO:0000313" key="1">
    <source>
        <dbReference type="EMBL" id="EDM13063.1"/>
    </source>
</evidence>
<dbReference type="AlphaFoldDB" id="A6I0T2"/>
<gene>
    <name evidence="1" type="ORF">rCG_47349</name>
</gene>
<evidence type="ECO:0000313" key="2">
    <source>
        <dbReference type="Proteomes" id="UP000234681"/>
    </source>
</evidence>
<name>A6I0T2_RAT</name>
<organism evidence="1 2">
    <name type="scientific">Rattus norvegicus</name>
    <name type="common">Rat</name>
    <dbReference type="NCBI Taxonomy" id="10116"/>
    <lineage>
        <taxon>Eukaryota</taxon>
        <taxon>Metazoa</taxon>
        <taxon>Chordata</taxon>
        <taxon>Craniata</taxon>
        <taxon>Vertebrata</taxon>
        <taxon>Euteleostomi</taxon>
        <taxon>Mammalia</taxon>
        <taxon>Eutheria</taxon>
        <taxon>Euarchontoglires</taxon>
        <taxon>Glires</taxon>
        <taxon>Rodentia</taxon>
        <taxon>Myomorpha</taxon>
        <taxon>Muroidea</taxon>
        <taxon>Muridae</taxon>
        <taxon>Murinae</taxon>
        <taxon>Rattus</taxon>
    </lineage>
</organism>
<sequence>MFKQAQRKQKSKECIPNTTLQSSCWLPSTLKICHMNKYNLDLVFYSRHGVQGISFHTVHGVEGHNAALCDRLPRLLSQCCTALHQLPA</sequence>
<dbReference type="Proteomes" id="UP000234681">
    <property type="component" value="Chromosome 1"/>
</dbReference>